<keyword evidence="2" id="KW-0479">Metal-binding</keyword>
<dbReference type="SMART" id="SM00906">
    <property type="entry name" value="Fungal_trans"/>
    <property type="match status" value="1"/>
</dbReference>
<proteinExistence type="predicted"/>
<evidence type="ECO:0000256" key="1">
    <source>
        <dbReference type="ARBA" id="ARBA00004123"/>
    </source>
</evidence>
<comment type="caution">
    <text evidence="8">The sequence shown here is derived from an EMBL/GenBank/DDBJ whole genome shotgun (WGS) entry which is preliminary data.</text>
</comment>
<feature type="region of interest" description="Disordered" evidence="6">
    <location>
        <begin position="708"/>
        <end position="849"/>
    </location>
</feature>
<evidence type="ECO:0000256" key="6">
    <source>
        <dbReference type="SAM" id="MobiDB-lite"/>
    </source>
</evidence>
<keyword evidence="4" id="KW-0804">Transcription</keyword>
<organism evidence="8 9">
    <name type="scientific">Rasamsonia emersonii (strain ATCC 16479 / CBS 393.64 / IMI 116815)</name>
    <dbReference type="NCBI Taxonomy" id="1408163"/>
    <lineage>
        <taxon>Eukaryota</taxon>
        <taxon>Fungi</taxon>
        <taxon>Dikarya</taxon>
        <taxon>Ascomycota</taxon>
        <taxon>Pezizomycotina</taxon>
        <taxon>Eurotiomycetes</taxon>
        <taxon>Eurotiomycetidae</taxon>
        <taxon>Eurotiales</taxon>
        <taxon>Trichocomaceae</taxon>
        <taxon>Rasamsonia</taxon>
    </lineage>
</organism>
<dbReference type="InterPro" id="IPR007219">
    <property type="entry name" value="XnlR_reg_dom"/>
</dbReference>
<reference evidence="8 9" key="1">
    <citation type="submission" date="2015-04" db="EMBL/GenBank/DDBJ databases">
        <authorList>
            <person name="Heijne W.H."/>
            <person name="Fedorova N.D."/>
            <person name="Nierman W.C."/>
            <person name="Vollebregt A.W."/>
            <person name="Zhao Z."/>
            <person name="Wu L."/>
            <person name="Kumar M."/>
            <person name="Stam H."/>
            <person name="van den Berg M.A."/>
            <person name="Pel H.J."/>
        </authorList>
    </citation>
    <scope>NUCLEOTIDE SEQUENCE [LARGE SCALE GENOMIC DNA]</scope>
    <source>
        <strain evidence="8 9">CBS 393.64</strain>
    </source>
</reference>
<dbReference type="GO" id="GO:0006351">
    <property type="term" value="P:DNA-templated transcription"/>
    <property type="evidence" value="ECO:0007669"/>
    <property type="project" value="InterPro"/>
</dbReference>
<feature type="compositionally biased region" description="Low complexity" evidence="6">
    <location>
        <begin position="806"/>
        <end position="815"/>
    </location>
</feature>
<protein>
    <submittedName>
        <fullName evidence="8">Fungal specific transcription factor</fullName>
    </submittedName>
</protein>
<dbReference type="InterPro" id="IPR050815">
    <property type="entry name" value="TF_fung"/>
</dbReference>
<keyword evidence="9" id="KW-1185">Reference proteome</keyword>
<keyword evidence="3" id="KW-0805">Transcription regulation</keyword>
<evidence type="ECO:0000256" key="5">
    <source>
        <dbReference type="ARBA" id="ARBA00023242"/>
    </source>
</evidence>
<dbReference type="PANTHER" id="PTHR47338:SF10">
    <property type="entry name" value="TRANSCRIPTION FACTOR DOMAIN-CONTAINING PROTEIN-RELATED"/>
    <property type="match status" value="1"/>
</dbReference>
<gene>
    <name evidence="8" type="ORF">T310_3271</name>
</gene>
<sequence length="849" mass="95936">MALNVRGRHEVDFEDAYLVPRSRLACSACRRQVRPSLRRKKTKCVSNQVLKAVSVHPCWRLLRGRRLTGSLVSSQRARKEAPMNGVRGSQHQWQGIINDNLEEDVDDCILLDEQGTDLSFNSRRAAISGDPSRADFFASSHGKFMAEELGADSNSSGSPDVESNFVKAISLSSLIHPTHEICSSPLPTRRDMSSSSSLLNLVGAQTLLTETCNVLGLSIRMFQRLIDSYFDNMTAFSLFHQPSFGYKIQNIENPRHLQALFAAMFSFSARFETASSIDGVDRQQIEPRTLDYRRFHHQALELIENSLKETSDTPPSLCLLQAMTLITFCELTNGVRGRAWRLLGSCVLVAYELHLHLIDYQAREEYVKVGQDLARWTADEERRRCWWAIWEMDNFASTIRRCPTAIDWNMIDTYLPVKDEFWFNNQYQRSCFLAREPINRWKMLKKCRNESPTAWLIVINSLMRNAQVLLRGNLQGVLLDVDPHDNTEQLLHYFRNSFRRKKTQEDSARLKTLVHALQNVISQLPESLVYQGEYLDFGSIADVENRRLHSAKYSIYLTIQLARFMIYHHYAFGEIVSGTIFSGKRNASEPGWSPSDRETPVSCQGLQNCLQAADDIWSLTTRCSEDHVKHVNPFLASTVWLAAALQVLRIVFGNEEDRDEAKSKCETLRATCERYTEFWHTPLALLDNLDSLEGRLFRYRDSSLAAAADQTRGSGSTISPSTSRGNGLRTTNIHPTANWGESQQKPPSDDGLTPKSGSPPSAAPHYHTGCAHLEEEEYQSPSGSSLFNFPPPPPSNNSSDRCPLHNNSNNNNNNNPVSSFSRSDHNVPADRDPFAGWGGGHDANRPRTG</sequence>
<evidence type="ECO:0000256" key="3">
    <source>
        <dbReference type="ARBA" id="ARBA00023015"/>
    </source>
</evidence>
<evidence type="ECO:0000256" key="4">
    <source>
        <dbReference type="ARBA" id="ARBA00023163"/>
    </source>
</evidence>
<dbReference type="GO" id="GO:0003677">
    <property type="term" value="F:DNA binding"/>
    <property type="evidence" value="ECO:0007669"/>
    <property type="project" value="InterPro"/>
</dbReference>
<evidence type="ECO:0000313" key="9">
    <source>
        <dbReference type="Proteomes" id="UP000053958"/>
    </source>
</evidence>
<accession>A0A0F4YWN1</accession>
<feature type="compositionally biased region" description="Polar residues" evidence="6">
    <location>
        <begin position="711"/>
        <end position="746"/>
    </location>
</feature>
<dbReference type="GO" id="GO:0008270">
    <property type="term" value="F:zinc ion binding"/>
    <property type="evidence" value="ECO:0007669"/>
    <property type="project" value="InterPro"/>
</dbReference>
<dbReference type="Proteomes" id="UP000053958">
    <property type="component" value="Unassembled WGS sequence"/>
</dbReference>
<name>A0A0F4YWN1_RASE3</name>
<evidence type="ECO:0000259" key="7">
    <source>
        <dbReference type="SMART" id="SM00906"/>
    </source>
</evidence>
<dbReference type="AlphaFoldDB" id="A0A0F4YWN1"/>
<dbReference type="STRING" id="1408163.A0A0F4YWN1"/>
<dbReference type="PANTHER" id="PTHR47338">
    <property type="entry name" value="ZN(II)2CYS6 TRANSCRIPTION FACTOR (EUROFUNG)-RELATED"/>
    <property type="match status" value="1"/>
</dbReference>
<evidence type="ECO:0000256" key="2">
    <source>
        <dbReference type="ARBA" id="ARBA00022723"/>
    </source>
</evidence>
<dbReference type="GeneID" id="25315621"/>
<dbReference type="Pfam" id="PF04082">
    <property type="entry name" value="Fungal_trans"/>
    <property type="match status" value="1"/>
</dbReference>
<feature type="compositionally biased region" description="Basic and acidic residues" evidence="6">
    <location>
        <begin position="822"/>
        <end position="833"/>
    </location>
</feature>
<comment type="subcellular location">
    <subcellularLocation>
        <location evidence="1">Nucleus</location>
    </subcellularLocation>
</comment>
<dbReference type="EMBL" id="LASV01000130">
    <property type="protein sequence ID" value="KKA22697.1"/>
    <property type="molecule type" value="Genomic_DNA"/>
</dbReference>
<dbReference type="GO" id="GO:0000981">
    <property type="term" value="F:DNA-binding transcription factor activity, RNA polymerase II-specific"/>
    <property type="evidence" value="ECO:0007669"/>
    <property type="project" value="InterPro"/>
</dbReference>
<dbReference type="RefSeq" id="XP_013329309.1">
    <property type="nucleotide sequence ID" value="XM_013473855.1"/>
</dbReference>
<dbReference type="GO" id="GO:0005634">
    <property type="term" value="C:nucleus"/>
    <property type="evidence" value="ECO:0007669"/>
    <property type="project" value="UniProtKB-SubCell"/>
</dbReference>
<keyword evidence="5" id="KW-0539">Nucleus</keyword>
<dbReference type="OrthoDB" id="4227254at2759"/>
<feature type="domain" description="Xylanolytic transcriptional activator regulatory" evidence="7">
    <location>
        <begin position="339"/>
        <end position="422"/>
    </location>
</feature>
<evidence type="ECO:0000313" key="8">
    <source>
        <dbReference type="EMBL" id="KKA22697.1"/>
    </source>
</evidence>
<dbReference type="CDD" id="cd12148">
    <property type="entry name" value="fungal_TF_MHR"/>
    <property type="match status" value="1"/>
</dbReference>